<name>Q8TW03_METKA</name>
<dbReference type="InterPro" id="IPR011856">
    <property type="entry name" value="tRNA_endonuc-like_dom_sf"/>
</dbReference>
<sequence length="258" mass="28431">MLRRGKSAEEIAASILRKEGFEVVARNYRVELEDELVAEIDIVAEKDGERYAVEVKAGTVGVDAVRQAYVAAKLTGYRPLVMGRRVHPSAEALADHLGVEVREFSEFVEVEPVDELAAVVSDLLQDKMLVLLSAASNVSWEDLYAALQGDLRRVTELVRVRDRSQAEELIEALAFLKLMASETVGAVKGVEGDEFLLELDPRVEVPDGTTLVVLNRWGSPAFVLAEPVSVGTHRARMRSWEGKVETGERVVYLGEVEG</sequence>
<keyword evidence="2" id="KW-1185">Reference proteome</keyword>
<dbReference type="KEGG" id="mka:MK1235"/>
<evidence type="ECO:0000313" key="2">
    <source>
        <dbReference type="Proteomes" id="UP000001826"/>
    </source>
</evidence>
<accession>Q8TW03</accession>
<dbReference type="OrthoDB" id="31513at2157"/>
<dbReference type="InParanoid" id="Q8TW03"/>
<dbReference type="SUPFAM" id="SSF52980">
    <property type="entry name" value="Restriction endonuclease-like"/>
    <property type="match status" value="1"/>
</dbReference>
<dbReference type="EMBL" id="AE009439">
    <property type="protein sequence ID" value="AAM02448.1"/>
    <property type="molecule type" value="Genomic_DNA"/>
</dbReference>
<dbReference type="Proteomes" id="UP000001826">
    <property type="component" value="Chromosome"/>
</dbReference>
<dbReference type="Pfam" id="PF02021">
    <property type="entry name" value="UPF0102"/>
    <property type="match status" value="1"/>
</dbReference>
<reference evidence="1 2" key="1">
    <citation type="journal article" date="2002" name="Proc. Natl. Acad. Sci. U.S.A.">
        <title>The complete genome of hyperthermophile Methanopyrus kandleri AV19 and monophyly of archaeal methanogens.</title>
        <authorList>
            <person name="Slesarev A.I."/>
            <person name="Mezhevaya K.V."/>
            <person name="Makarova K.S."/>
            <person name="Polushin N.N."/>
            <person name="Shcherbinina O.V."/>
            <person name="Shakhova V.V."/>
            <person name="Belova G.I."/>
            <person name="Aravind L."/>
            <person name="Natale D.A."/>
            <person name="Rogozin I.B."/>
            <person name="Tatusov R.L."/>
            <person name="Wolf Y.I."/>
            <person name="Stetter K.O."/>
            <person name="Malykh A.G."/>
            <person name="Koonin E.V."/>
            <person name="Kozyavkin S.A."/>
        </authorList>
    </citation>
    <scope>NUCLEOTIDE SEQUENCE [LARGE SCALE GENOMIC DNA]</scope>
    <source>
        <strain evidence="2">AV19 / DSM 6324 / JCM 9639 / NBRC 100938</strain>
    </source>
</reference>
<dbReference type="PaxDb" id="190192-MK1235"/>
<organism evidence="1 2">
    <name type="scientific">Methanopyrus kandleri (strain AV19 / DSM 6324 / JCM 9639 / NBRC 100938)</name>
    <dbReference type="NCBI Taxonomy" id="190192"/>
    <lineage>
        <taxon>Archaea</taxon>
        <taxon>Methanobacteriati</taxon>
        <taxon>Methanobacteriota</taxon>
        <taxon>Methanomada group</taxon>
        <taxon>Methanopyri</taxon>
        <taxon>Methanopyrales</taxon>
        <taxon>Methanopyraceae</taxon>
        <taxon>Methanopyrus</taxon>
    </lineage>
</organism>
<dbReference type="InterPro" id="IPR011335">
    <property type="entry name" value="Restrct_endonuc-II-like"/>
</dbReference>
<keyword evidence="1" id="KW-0378">Hydrolase</keyword>
<dbReference type="HOGENOM" id="CLU_1076104_0_0_2"/>
<dbReference type="EnsemblBacteria" id="AAM02448">
    <property type="protein sequence ID" value="AAM02448"/>
    <property type="gene ID" value="MK1235"/>
</dbReference>
<dbReference type="GeneID" id="1477830"/>
<dbReference type="Gene3D" id="3.40.1350.10">
    <property type="match status" value="1"/>
</dbReference>
<proteinExistence type="predicted"/>
<dbReference type="InterPro" id="IPR003509">
    <property type="entry name" value="UPF0102_YraN-like"/>
</dbReference>
<protein>
    <submittedName>
        <fullName evidence="1">Predicted endonuclease of the RecB family</fullName>
    </submittedName>
</protein>
<dbReference type="GO" id="GO:0003676">
    <property type="term" value="F:nucleic acid binding"/>
    <property type="evidence" value="ECO:0007669"/>
    <property type="project" value="InterPro"/>
</dbReference>
<keyword evidence="1" id="KW-0540">Nuclease</keyword>
<gene>
    <name evidence="1" type="ordered locus">MK1235</name>
</gene>
<dbReference type="AlphaFoldDB" id="Q8TW03"/>
<dbReference type="GO" id="GO:0004519">
    <property type="term" value="F:endonuclease activity"/>
    <property type="evidence" value="ECO:0007669"/>
    <property type="project" value="UniProtKB-KW"/>
</dbReference>
<keyword evidence="1" id="KW-0255">Endonuclease</keyword>
<dbReference type="RefSeq" id="WP_011019603.1">
    <property type="nucleotide sequence ID" value="NC_003551.1"/>
</dbReference>
<dbReference type="STRING" id="190192.MK1235"/>
<evidence type="ECO:0000313" key="1">
    <source>
        <dbReference type="EMBL" id="AAM02448.1"/>
    </source>
</evidence>